<accession>A0A9P5PR27</accession>
<dbReference type="EMBL" id="JADNRY010000067">
    <property type="protein sequence ID" value="KAF9067888.1"/>
    <property type="molecule type" value="Genomic_DNA"/>
</dbReference>
<evidence type="ECO:0000313" key="2">
    <source>
        <dbReference type="Proteomes" id="UP000772434"/>
    </source>
</evidence>
<keyword evidence="2" id="KW-1185">Reference proteome</keyword>
<comment type="caution">
    <text evidence="1">The sequence shown here is derived from an EMBL/GenBank/DDBJ whole genome shotgun (WGS) entry which is preliminary data.</text>
</comment>
<proteinExistence type="predicted"/>
<gene>
    <name evidence="1" type="ORF">BDP27DRAFT_1364578</name>
</gene>
<evidence type="ECO:0000313" key="1">
    <source>
        <dbReference type="EMBL" id="KAF9067888.1"/>
    </source>
</evidence>
<dbReference type="AlphaFoldDB" id="A0A9P5PR27"/>
<dbReference type="Proteomes" id="UP000772434">
    <property type="component" value="Unassembled WGS sequence"/>
</dbReference>
<dbReference type="SUPFAM" id="SSF82615">
    <property type="entry name" value="Polo-box domain"/>
    <property type="match status" value="1"/>
</dbReference>
<protein>
    <submittedName>
        <fullName evidence="1">Uncharacterized protein</fullName>
    </submittedName>
</protein>
<dbReference type="Gene3D" id="3.30.1120.30">
    <property type="entry name" value="POLO box domain"/>
    <property type="match status" value="1"/>
</dbReference>
<dbReference type="OrthoDB" id="408964at2759"/>
<name>A0A9P5PR27_9AGAR</name>
<reference evidence="1" key="1">
    <citation type="submission" date="2020-11" db="EMBL/GenBank/DDBJ databases">
        <authorList>
            <consortium name="DOE Joint Genome Institute"/>
            <person name="Ahrendt S."/>
            <person name="Riley R."/>
            <person name="Andreopoulos W."/>
            <person name="Labutti K."/>
            <person name="Pangilinan J."/>
            <person name="Ruiz-Duenas F.J."/>
            <person name="Barrasa J.M."/>
            <person name="Sanchez-Garcia M."/>
            <person name="Camarero S."/>
            <person name="Miyauchi S."/>
            <person name="Serrano A."/>
            <person name="Linde D."/>
            <person name="Babiker R."/>
            <person name="Drula E."/>
            <person name="Ayuso-Fernandez I."/>
            <person name="Pacheco R."/>
            <person name="Padilla G."/>
            <person name="Ferreira P."/>
            <person name="Barriuso J."/>
            <person name="Kellner H."/>
            <person name="Castanera R."/>
            <person name="Alfaro M."/>
            <person name="Ramirez L."/>
            <person name="Pisabarro A.G."/>
            <person name="Kuo A."/>
            <person name="Tritt A."/>
            <person name="Lipzen A."/>
            <person name="He G."/>
            <person name="Yan M."/>
            <person name="Ng V."/>
            <person name="Cullen D."/>
            <person name="Martin F."/>
            <person name="Rosso M.-N."/>
            <person name="Henrissat B."/>
            <person name="Hibbett D."/>
            <person name="Martinez A.T."/>
            <person name="Grigoriev I.V."/>
        </authorList>
    </citation>
    <scope>NUCLEOTIDE SEQUENCE</scope>
    <source>
        <strain evidence="1">AH 40177</strain>
    </source>
</reference>
<organism evidence="1 2">
    <name type="scientific">Rhodocollybia butyracea</name>
    <dbReference type="NCBI Taxonomy" id="206335"/>
    <lineage>
        <taxon>Eukaryota</taxon>
        <taxon>Fungi</taxon>
        <taxon>Dikarya</taxon>
        <taxon>Basidiomycota</taxon>
        <taxon>Agaricomycotina</taxon>
        <taxon>Agaricomycetes</taxon>
        <taxon>Agaricomycetidae</taxon>
        <taxon>Agaricales</taxon>
        <taxon>Marasmiineae</taxon>
        <taxon>Omphalotaceae</taxon>
        <taxon>Rhodocollybia</taxon>
    </lineage>
</organism>
<dbReference type="InterPro" id="IPR036947">
    <property type="entry name" value="POLO_box_dom_sf"/>
</dbReference>
<sequence>MDRLYHEYTYTYKDTSKTKGIAKRVAVFQLSNSALQIILSSAGLIVMHISKNSELTYWTLSDIMGTALRVTLPTDPEALKFNRRLADKFKYCKEVLVISGRLVPQQEETPFLCLGPSGLGSSVASLNP</sequence>